<dbReference type="GO" id="GO:0051539">
    <property type="term" value="F:4 iron, 4 sulfur cluster binding"/>
    <property type="evidence" value="ECO:0007669"/>
    <property type="project" value="UniProtKB-KW"/>
</dbReference>
<dbReference type="RefSeq" id="WP_371113135.1">
    <property type="nucleotide sequence ID" value="NZ_FNOE01000001.1"/>
</dbReference>
<keyword evidence="8 14" id="KW-0479">Metal-binding</keyword>
<dbReference type="GO" id="GO:0005737">
    <property type="term" value="C:cytoplasm"/>
    <property type="evidence" value="ECO:0007669"/>
    <property type="project" value="UniProtKB-SubCell"/>
</dbReference>
<feature type="domain" description="Radical SAM core" evidence="17">
    <location>
        <begin position="74"/>
        <end position="308"/>
    </location>
</feature>
<feature type="binding site" evidence="16">
    <location>
        <position position="96"/>
    </location>
    <ligand>
        <name>[4Fe-4S] cluster</name>
        <dbReference type="ChEBI" id="CHEBI:49883"/>
        <note>4Fe-4S-S-AdoMet</note>
    </ligand>
</feature>
<evidence type="ECO:0000259" key="17">
    <source>
        <dbReference type="PROSITE" id="PS51918"/>
    </source>
</evidence>
<dbReference type="NCBIfam" id="TIGR00538">
    <property type="entry name" value="hemN"/>
    <property type="match status" value="1"/>
</dbReference>
<feature type="binding site" evidence="15">
    <location>
        <position position="200"/>
    </location>
    <ligand>
        <name>S-adenosyl-L-methionine</name>
        <dbReference type="ChEBI" id="CHEBI:59789"/>
        <label>2</label>
    </ligand>
</feature>
<accession>A0A1H8J419</accession>
<protein>
    <recommendedName>
        <fullName evidence="14">Coproporphyrinogen-III oxidase</fullName>
        <ecNumber evidence="14">1.3.98.3</ecNumber>
    </recommendedName>
</protein>
<evidence type="ECO:0000256" key="10">
    <source>
        <dbReference type="ARBA" id="ARBA00023004"/>
    </source>
</evidence>
<dbReference type="SFLD" id="SFLDS00029">
    <property type="entry name" value="Radical_SAM"/>
    <property type="match status" value="1"/>
</dbReference>
<evidence type="ECO:0000256" key="13">
    <source>
        <dbReference type="ARBA" id="ARBA00048321"/>
    </source>
</evidence>
<feature type="binding site" evidence="15">
    <location>
        <position position="140"/>
    </location>
    <ligand>
        <name>S-adenosyl-L-methionine</name>
        <dbReference type="ChEBI" id="CHEBI:59789"/>
        <label>1</label>
    </ligand>
</feature>
<dbReference type="GO" id="GO:0004109">
    <property type="term" value="F:coproporphyrinogen oxidase activity"/>
    <property type="evidence" value="ECO:0007669"/>
    <property type="project" value="InterPro"/>
</dbReference>
<feature type="binding site" evidence="15">
    <location>
        <position position="357"/>
    </location>
    <ligand>
        <name>S-adenosyl-L-methionine</name>
        <dbReference type="ChEBI" id="CHEBI:59789"/>
        <label>1</label>
    </ligand>
</feature>
<sequence>MQISLGNILHKMRFPVHPLRFSDSSTDLLQISSELIRRFGVYNADYRLYPETDYFAETFDARTYSRWLNNCKSGHFRRPISLYVHIPFCRSLCFYCQFNQIIADKNDSISTYLDYLSREIRLQAQFFREDPKLEQLYFGGGTPTLLNDVQLSNILKEIQQNFNLIKDGEFSIEIDSRQMPDLSMQALKEIGFNCAIIGVQDFDDHVQQSVHRVQTENATLLAIHDAQQAGFKTIRTELIYGLPKQTVKKFEYTLGKIITADPDQINLLNFQHLPEKFKPQQNINPEDLPDIETGLEMLLLAIARLTAAGYLHIGMNLFAKHDDQLITAQRQGRLYYGLQGYSIYPDSYRVALGVSGIGSIGPALSQNDCDLLQYYSKLEHNILPIRRGIELSPDDLIRRSVMQALICHSVLSFESVEAYFPIEFKNYFAKELAELTVYEQAGLVTLNDQEITVTPKGQLLMNSICAVFDKYLRAVQQRKPLDTHLNFT</sequence>
<evidence type="ECO:0000256" key="5">
    <source>
        <dbReference type="ARBA" id="ARBA00022485"/>
    </source>
</evidence>
<feature type="binding site" evidence="16">
    <location>
        <position position="89"/>
    </location>
    <ligand>
        <name>[4Fe-4S] cluster</name>
        <dbReference type="ChEBI" id="CHEBI:49883"/>
        <note>4Fe-4S-S-AdoMet</note>
    </ligand>
</feature>
<dbReference type="CDD" id="cd01335">
    <property type="entry name" value="Radical_SAM"/>
    <property type="match status" value="1"/>
</dbReference>
<evidence type="ECO:0000256" key="8">
    <source>
        <dbReference type="ARBA" id="ARBA00022723"/>
    </source>
</evidence>
<dbReference type="InterPro" id="IPR007197">
    <property type="entry name" value="rSAM"/>
</dbReference>
<keyword evidence="19" id="KW-1185">Reference proteome</keyword>
<name>A0A1H8J419_9PROT</name>
<evidence type="ECO:0000256" key="6">
    <source>
        <dbReference type="ARBA" id="ARBA00022490"/>
    </source>
</evidence>
<dbReference type="PROSITE" id="PS51918">
    <property type="entry name" value="RADICAL_SAM"/>
    <property type="match status" value="1"/>
</dbReference>
<comment type="subcellular location">
    <subcellularLocation>
        <location evidence="1 14">Cytoplasm</location>
    </subcellularLocation>
</comment>
<dbReference type="UniPathway" id="UPA00251">
    <property type="reaction ID" value="UER00323"/>
</dbReference>
<evidence type="ECO:0000256" key="11">
    <source>
        <dbReference type="ARBA" id="ARBA00023014"/>
    </source>
</evidence>
<dbReference type="STRING" id="42354.SAMN05216333_10195"/>
<evidence type="ECO:0000256" key="12">
    <source>
        <dbReference type="ARBA" id="ARBA00023244"/>
    </source>
</evidence>
<evidence type="ECO:0000256" key="7">
    <source>
        <dbReference type="ARBA" id="ARBA00022691"/>
    </source>
</evidence>
<comment type="pathway">
    <text evidence="2 14">Porphyrin-containing compound metabolism; protoporphyrin-IX biosynthesis; protoporphyrinogen-IX from coproporphyrinogen-III (AdoMet route): step 1/1.</text>
</comment>
<dbReference type="Gene3D" id="3.20.20.70">
    <property type="entry name" value="Aldolase class I"/>
    <property type="match status" value="1"/>
</dbReference>
<dbReference type="PIRSF" id="PIRSF000167">
    <property type="entry name" value="HemN"/>
    <property type="match status" value="1"/>
</dbReference>
<dbReference type="GO" id="GO:0046872">
    <property type="term" value="F:metal ion binding"/>
    <property type="evidence" value="ECO:0007669"/>
    <property type="project" value="UniProtKB-KW"/>
</dbReference>
<dbReference type="InterPro" id="IPR013785">
    <property type="entry name" value="Aldolase_TIM"/>
</dbReference>
<dbReference type="InterPro" id="IPR004558">
    <property type="entry name" value="Coprogen_oxidase_HemN"/>
</dbReference>
<dbReference type="InterPro" id="IPR006638">
    <property type="entry name" value="Elp3/MiaA/NifB-like_rSAM"/>
</dbReference>
<evidence type="ECO:0000256" key="4">
    <source>
        <dbReference type="ARBA" id="ARBA00011245"/>
    </source>
</evidence>
<keyword evidence="12 14" id="KW-0627">Porphyrin biosynthesis</keyword>
<dbReference type="InterPro" id="IPR034505">
    <property type="entry name" value="Coproporphyrinogen-III_oxidase"/>
</dbReference>
<keyword evidence="10 14" id="KW-0408">Iron</keyword>
<evidence type="ECO:0000256" key="3">
    <source>
        <dbReference type="ARBA" id="ARBA00005493"/>
    </source>
</evidence>
<keyword evidence="11 14" id="KW-0411">Iron-sulfur</keyword>
<dbReference type="Pfam" id="PF04055">
    <property type="entry name" value="Radical_SAM"/>
    <property type="match status" value="1"/>
</dbReference>
<comment type="cofactor">
    <cofactor evidence="14 16">
        <name>[4Fe-4S] cluster</name>
        <dbReference type="ChEBI" id="CHEBI:49883"/>
    </cofactor>
    <text evidence="14 16">Binds 1 [4Fe-4S] cluster. The cluster is coordinated with 3 cysteines and an exchangeable S-adenosyl-L-methionine.</text>
</comment>
<dbReference type="SFLD" id="SFLDG01065">
    <property type="entry name" value="anaerobic_coproporphyrinogen-I"/>
    <property type="match status" value="1"/>
</dbReference>
<feature type="binding site" evidence="16">
    <location>
        <position position="93"/>
    </location>
    <ligand>
        <name>[4Fe-4S] cluster</name>
        <dbReference type="ChEBI" id="CHEBI:49883"/>
        <note>4Fe-4S-S-AdoMet</note>
    </ligand>
</feature>
<dbReference type="Gene3D" id="1.10.10.920">
    <property type="match status" value="1"/>
</dbReference>
<dbReference type="EMBL" id="FODO01000001">
    <property type="protein sequence ID" value="SEN75640.1"/>
    <property type="molecule type" value="Genomic_DNA"/>
</dbReference>
<evidence type="ECO:0000256" key="15">
    <source>
        <dbReference type="PIRSR" id="PIRSR000167-1"/>
    </source>
</evidence>
<dbReference type="PANTHER" id="PTHR13932:SF6">
    <property type="entry name" value="OXYGEN-INDEPENDENT COPROPORPHYRINOGEN III OXIDASE"/>
    <property type="match status" value="1"/>
</dbReference>
<dbReference type="EC" id="1.3.98.3" evidence="14"/>
<dbReference type="InterPro" id="IPR058240">
    <property type="entry name" value="rSAM_sf"/>
</dbReference>
<feature type="binding site" evidence="15">
    <location>
        <position position="212"/>
    </location>
    <ligand>
        <name>S-adenosyl-L-methionine</name>
        <dbReference type="ChEBI" id="CHEBI:59789"/>
        <label>2</label>
    </ligand>
</feature>
<feature type="binding site" evidence="15">
    <location>
        <position position="83"/>
    </location>
    <ligand>
        <name>S-adenosyl-L-methionine</name>
        <dbReference type="ChEBI" id="CHEBI:59789"/>
        <label>1</label>
    </ligand>
</feature>
<gene>
    <name evidence="18" type="ORF">SAMN05216333_10195</name>
</gene>
<evidence type="ECO:0000313" key="18">
    <source>
        <dbReference type="EMBL" id="SEN75640.1"/>
    </source>
</evidence>
<dbReference type="Pfam" id="PF06969">
    <property type="entry name" value="HemN_C"/>
    <property type="match status" value="1"/>
</dbReference>
<dbReference type="GO" id="GO:0051989">
    <property type="term" value="F:coproporphyrinogen dehydrogenase activity"/>
    <property type="evidence" value="ECO:0007669"/>
    <property type="project" value="UniProtKB-EC"/>
</dbReference>
<evidence type="ECO:0000313" key="19">
    <source>
        <dbReference type="Proteomes" id="UP000198814"/>
    </source>
</evidence>
<dbReference type="SUPFAM" id="SSF102114">
    <property type="entry name" value="Radical SAM enzymes"/>
    <property type="match status" value="1"/>
</dbReference>
<dbReference type="PANTHER" id="PTHR13932">
    <property type="entry name" value="COPROPORPHYRINIGEN III OXIDASE"/>
    <property type="match status" value="1"/>
</dbReference>
<keyword evidence="7 14" id="KW-0949">S-adenosyl-L-methionine</keyword>
<evidence type="ECO:0000256" key="16">
    <source>
        <dbReference type="PIRSR" id="PIRSR000167-2"/>
    </source>
</evidence>
<dbReference type="SMART" id="SM00729">
    <property type="entry name" value="Elp3"/>
    <property type="match status" value="1"/>
</dbReference>
<evidence type="ECO:0000256" key="1">
    <source>
        <dbReference type="ARBA" id="ARBA00004496"/>
    </source>
</evidence>
<dbReference type="Proteomes" id="UP000198814">
    <property type="component" value="Unassembled WGS sequence"/>
</dbReference>
<feature type="binding site" evidence="15">
    <location>
        <position position="173"/>
    </location>
    <ligand>
        <name>S-adenosyl-L-methionine</name>
        <dbReference type="ChEBI" id="CHEBI:59789"/>
        <label>1</label>
    </ligand>
</feature>
<comment type="catalytic activity">
    <reaction evidence="13 14">
        <text>coproporphyrinogen III + 2 S-adenosyl-L-methionine = protoporphyrinogen IX + 2 5'-deoxyadenosine + 2 L-methionine + 2 CO2</text>
        <dbReference type="Rhea" id="RHEA:15425"/>
        <dbReference type="ChEBI" id="CHEBI:16526"/>
        <dbReference type="ChEBI" id="CHEBI:17319"/>
        <dbReference type="ChEBI" id="CHEBI:57307"/>
        <dbReference type="ChEBI" id="CHEBI:57309"/>
        <dbReference type="ChEBI" id="CHEBI:57844"/>
        <dbReference type="ChEBI" id="CHEBI:59789"/>
        <dbReference type="EC" id="1.3.98.3"/>
    </reaction>
</comment>
<dbReference type="AlphaFoldDB" id="A0A1H8J419"/>
<organism evidence="18 19">
    <name type="scientific">Nitrosomonas oligotropha</name>
    <dbReference type="NCBI Taxonomy" id="42354"/>
    <lineage>
        <taxon>Bacteria</taxon>
        <taxon>Pseudomonadati</taxon>
        <taxon>Pseudomonadota</taxon>
        <taxon>Betaproteobacteria</taxon>
        <taxon>Nitrosomonadales</taxon>
        <taxon>Nitrosomonadaceae</taxon>
        <taxon>Nitrosomonas</taxon>
    </lineage>
</organism>
<evidence type="ECO:0000256" key="14">
    <source>
        <dbReference type="PIRNR" id="PIRNR000167"/>
    </source>
</evidence>
<dbReference type="InterPro" id="IPR010723">
    <property type="entry name" value="HemN_C"/>
</dbReference>
<reference evidence="19" key="1">
    <citation type="submission" date="2016-10" db="EMBL/GenBank/DDBJ databases">
        <authorList>
            <person name="Varghese N."/>
            <person name="Submissions S."/>
        </authorList>
    </citation>
    <scope>NUCLEOTIDE SEQUENCE [LARGE SCALE GENOMIC DNA]</scope>
    <source>
        <strain evidence="19">Nm76</strain>
    </source>
</reference>
<evidence type="ECO:0000256" key="2">
    <source>
        <dbReference type="ARBA" id="ARBA00004785"/>
    </source>
</evidence>
<feature type="binding site" evidence="15">
    <location>
        <begin position="141"/>
        <end position="142"/>
    </location>
    <ligand>
        <name>S-adenosyl-L-methionine</name>
        <dbReference type="ChEBI" id="CHEBI:59789"/>
        <label>2</label>
    </ligand>
</feature>
<comment type="subunit">
    <text evidence="4">Monomer.</text>
</comment>
<dbReference type="GO" id="GO:0006782">
    <property type="term" value="P:protoporphyrinogen IX biosynthetic process"/>
    <property type="evidence" value="ECO:0007669"/>
    <property type="project" value="UniProtKB-UniPathway"/>
</dbReference>
<keyword evidence="6 14" id="KW-0963">Cytoplasm</keyword>
<keyword evidence="5 14" id="KW-0004">4Fe-4S</keyword>
<evidence type="ECO:0000256" key="9">
    <source>
        <dbReference type="ARBA" id="ARBA00023002"/>
    </source>
</evidence>
<keyword evidence="9 14" id="KW-0560">Oxidoreductase</keyword>
<proteinExistence type="inferred from homology"/>
<comment type="similarity">
    <text evidence="3 14">Belongs to the anaerobic coproporphyrinogen-III oxidase family.</text>
</comment>